<feature type="compositionally biased region" description="Polar residues" evidence="1">
    <location>
        <begin position="68"/>
        <end position="84"/>
    </location>
</feature>
<dbReference type="AlphaFoldDB" id="A0A3P7K8C6"/>
<dbReference type="Proteomes" id="UP000270094">
    <property type="component" value="Unassembled WGS sequence"/>
</dbReference>
<gene>
    <name evidence="2" type="ORF">SVUK_LOCUS19625</name>
</gene>
<feature type="compositionally biased region" description="Polar residues" evidence="1">
    <location>
        <begin position="130"/>
        <end position="145"/>
    </location>
</feature>
<sequence>MSIPPPNASQPPPGYPSNTSQPPPNLILPSSLTSQPPPNIQALLKSIPSLQTIQQATAAAAAAAAASTRSQNLPSVNFPTTSLPQRLGDVDERMKPPAIQSSPHVTIPVPSHHQMHQPPPSPLAPIPNYHQHQPISQQPSYAEEG</sequence>
<dbReference type="OrthoDB" id="10069473at2759"/>
<protein>
    <submittedName>
        <fullName evidence="2">Uncharacterized protein</fullName>
    </submittedName>
</protein>
<feature type="compositionally biased region" description="Pro residues" evidence="1">
    <location>
        <begin position="1"/>
        <end position="26"/>
    </location>
</feature>
<feature type="non-terminal residue" evidence="2">
    <location>
        <position position="145"/>
    </location>
</feature>
<name>A0A3P7K8C6_STRVU</name>
<proteinExistence type="predicted"/>
<evidence type="ECO:0000313" key="2">
    <source>
        <dbReference type="EMBL" id="VDM84627.1"/>
    </source>
</evidence>
<dbReference type="EMBL" id="UYYB01131662">
    <property type="protein sequence ID" value="VDM84627.1"/>
    <property type="molecule type" value="Genomic_DNA"/>
</dbReference>
<keyword evidence="3" id="KW-1185">Reference proteome</keyword>
<accession>A0A3P7K8C6</accession>
<evidence type="ECO:0000256" key="1">
    <source>
        <dbReference type="SAM" id="MobiDB-lite"/>
    </source>
</evidence>
<feature type="region of interest" description="Disordered" evidence="1">
    <location>
        <begin position="1"/>
        <end position="40"/>
    </location>
</feature>
<reference evidence="2 3" key="1">
    <citation type="submission" date="2018-11" db="EMBL/GenBank/DDBJ databases">
        <authorList>
            <consortium name="Pathogen Informatics"/>
        </authorList>
    </citation>
    <scope>NUCLEOTIDE SEQUENCE [LARGE SCALE GENOMIC DNA]</scope>
</reference>
<evidence type="ECO:0000313" key="3">
    <source>
        <dbReference type="Proteomes" id="UP000270094"/>
    </source>
</evidence>
<feature type="region of interest" description="Disordered" evidence="1">
    <location>
        <begin position="68"/>
        <end position="145"/>
    </location>
</feature>
<organism evidence="2 3">
    <name type="scientific">Strongylus vulgaris</name>
    <name type="common">Blood worm</name>
    <dbReference type="NCBI Taxonomy" id="40348"/>
    <lineage>
        <taxon>Eukaryota</taxon>
        <taxon>Metazoa</taxon>
        <taxon>Ecdysozoa</taxon>
        <taxon>Nematoda</taxon>
        <taxon>Chromadorea</taxon>
        <taxon>Rhabditida</taxon>
        <taxon>Rhabditina</taxon>
        <taxon>Rhabditomorpha</taxon>
        <taxon>Strongyloidea</taxon>
        <taxon>Strongylidae</taxon>
        <taxon>Strongylus</taxon>
    </lineage>
</organism>